<dbReference type="Pfam" id="PF04451">
    <property type="entry name" value="Capsid_NCLDV"/>
    <property type="match status" value="1"/>
</dbReference>
<feature type="domain" description="Major capsid protein N-terminal" evidence="5">
    <location>
        <begin position="32"/>
        <end position="217"/>
    </location>
</feature>
<comment type="subcellular location">
    <subcellularLocation>
        <location evidence="1">Virion</location>
    </subcellularLocation>
</comment>
<dbReference type="GO" id="GO:0019028">
    <property type="term" value="C:viral capsid"/>
    <property type="evidence" value="ECO:0007669"/>
    <property type="project" value="UniProtKB-KW"/>
</dbReference>
<reference evidence="6" key="1">
    <citation type="submission" date="2024-06" db="EMBL/GenBank/DDBJ databases">
        <title>Evidence of context-dependent and transient costs of resisting viral infection in isolates of the marine microalga Micromonas sp. (class Mamiellophyceae).</title>
        <authorList>
            <person name="Bedi de Silva A."/>
            <person name="Schvarcz C.R."/>
            <person name="Steward G.R."/>
            <person name="Edwards K.F."/>
        </authorList>
    </citation>
    <scope>NUCLEOTIDE SEQUENCE</scope>
    <source>
        <strain evidence="6">McV-KB2</strain>
    </source>
</reference>
<dbReference type="EMBL" id="PP911589">
    <property type="protein sequence ID" value="XCA47484.1"/>
    <property type="molecule type" value="Genomic_DNA"/>
</dbReference>
<dbReference type="InterPro" id="IPR007542">
    <property type="entry name" value="MCP_C"/>
</dbReference>
<evidence type="ECO:0000259" key="4">
    <source>
        <dbReference type="Pfam" id="PF04451"/>
    </source>
</evidence>
<feature type="domain" description="Major capsid protein C-terminal" evidence="4">
    <location>
        <begin position="251"/>
        <end position="413"/>
    </location>
</feature>
<name>A0AAU7YNW1_9PHYC</name>
<dbReference type="Gene3D" id="2.70.9.20">
    <property type="entry name" value="Major capsid protein Vp54"/>
    <property type="match status" value="1"/>
</dbReference>
<dbReference type="Pfam" id="PF16903">
    <property type="entry name" value="Capsid_N"/>
    <property type="match status" value="1"/>
</dbReference>
<evidence type="ECO:0000259" key="5">
    <source>
        <dbReference type="Pfam" id="PF16903"/>
    </source>
</evidence>
<sequence>MDLKGPDTGSVLALNAIGKQDTYLLHDSPTHSFFNYEYNQHSNFTKYHKSITVSKPSNASTTWPFGESIKVTLNPQNMGDLLSNMYVHLEFPKVESNANIADQIGRHVIETVTMRVDELELEKYHDDWGIIYDELYLDASEKRTKRYTLNRNQAEGTSHRNDATLSRYPSQLMIPIPLFFSRKYEGDEYASNSPNRPYFPTCAIHKQKLEFEIKFRPATFFTNNPSFSPLTLNKFSVITEEITVSAQEKSFLTTKQQVLITDVVKKHPSMETEIGEDNIKLQLVPDIPVKSMFWFLRRKDFEDETEHGSPSNLGSGDTDVLERKFENRYNFSTSNTFNVINEFFRPIQESAKLYINGQDLPNINNPDHTFYKYVVPYNSRLSKPDRNIYTYAFAMNPINVEPSGSLDFSKLNSDRTILDITLTPNLTNVYTLNMYYVGYQTFLFDRGFMSGVGMSADRYIPTLDDLNVMPSGPLGGRPKPTDAGVGNLLQLKKESTSSGIEGYSL</sequence>
<dbReference type="SUPFAM" id="SSF49749">
    <property type="entry name" value="Group II dsDNA viruses VP"/>
    <property type="match status" value="2"/>
</dbReference>
<dbReference type="InterPro" id="IPR038519">
    <property type="entry name" value="MCP_C_sf"/>
</dbReference>
<evidence type="ECO:0000313" key="6">
    <source>
        <dbReference type="EMBL" id="XCA47484.1"/>
    </source>
</evidence>
<dbReference type="InterPro" id="IPR031654">
    <property type="entry name" value="Capsid_N"/>
</dbReference>
<accession>A0AAU7YNW1</accession>
<evidence type="ECO:0000256" key="2">
    <source>
        <dbReference type="ARBA" id="ARBA00022561"/>
    </source>
</evidence>
<keyword evidence="3" id="KW-0946">Virion</keyword>
<organism evidence="6">
    <name type="scientific">Micromonas commoda virus</name>
    <dbReference type="NCBI Taxonomy" id="3057169"/>
    <lineage>
        <taxon>Viruses</taxon>
        <taxon>Varidnaviria</taxon>
        <taxon>Bamfordvirae</taxon>
        <taxon>Nucleocytoviricota</taxon>
        <taxon>Megaviricetes</taxon>
        <taxon>Algavirales</taxon>
        <taxon>Phycodnaviridae</taxon>
    </lineage>
</organism>
<dbReference type="Gene3D" id="2.70.9.10">
    <property type="entry name" value="Adenovirus Type 2 Hexon, domain 4"/>
    <property type="match status" value="1"/>
</dbReference>
<proteinExistence type="predicted"/>
<evidence type="ECO:0000256" key="3">
    <source>
        <dbReference type="ARBA" id="ARBA00022844"/>
    </source>
</evidence>
<protein>
    <submittedName>
        <fullName evidence="6">Major capsid protein</fullName>
    </submittedName>
</protein>
<evidence type="ECO:0000256" key="1">
    <source>
        <dbReference type="ARBA" id="ARBA00004328"/>
    </source>
</evidence>
<dbReference type="InterPro" id="IPR016112">
    <property type="entry name" value="VP_dsDNA_II"/>
</dbReference>
<dbReference type="GO" id="GO:0005198">
    <property type="term" value="F:structural molecule activity"/>
    <property type="evidence" value="ECO:0007669"/>
    <property type="project" value="InterPro"/>
</dbReference>
<keyword evidence="2" id="KW-0167">Capsid protein</keyword>